<dbReference type="CDD" id="cd08899">
    <property type="entry name" value="SRPBCC_CalC_Aha1-like_6"/>
    <property type="match status" value="1"/>
</dbReference>
<dbReference type="eggNOG" id="COG3832">
    <property type="taxonomic scope" value="Bacteria"/>
</dbReference>
<dbReference type="AlphaFoldDB" id="Q0SFH2"/>
<dbReference type="KEGG" id="rha:RHA1_ro01903"/>
<dbReference type="Proteomes" id="UP000008710">
    <property type="component" value="Chromosome"/>
</dbReference>
<evidence type="ECO:0000259" key="2">
    <source>
        <dbReference type="Pfam" id="PF08327"/>
    </source>
</evidence>
<comment type="similarity">
    <text evidence="1">Belongs to the AHA1 family.</text>
</comment>
<protein>
    <recommendedName>
        <fullName evidence="2">Activator of Hsp90 ATPase homologue 1/2-like C-terminal domain-containing protein</fullName>
    </recommendedName>
</protein>
<evidence type="ECO:0000256" key="1">
    <source>
        <dbReference type="ARBA" id="ARBA00006817"/>
    </source>
</evidence>
<dbReference type="HOGENOM" id="CLU_108923_3_0_11"/>
<dbReference type="SUPFAM" id="SSF55961">
    <property type="entry name" value="Bet v1-like"/>
    <property type="match status" value="1"/>
</dbReference>
<dbReference type="InterPro" id="IPR023393">
    <property type="entry name" value="START-like_dom_sf"/>
</dbReference>
<organism evidence="3 4">
    <name type="scientific">Rhodococcus jostii (strain RHA1)</name>
    <dbReference type="NCBI Taxonomy" id="101510"/>
    <lineage>
        <taxon>Bacteria</taxon>
        <taxon>Bacillati</taxon>
        <taxon>Actinomycetota</taxon>
        <taxon>Actinomycetes</taxon>
        <taxon>Mycobacteriales</taxon>
        <taxon>Nocardiaceae</taxon>
        <taxon>Rhodococcus</taxon>
    </lineage>
</organism>
<proteinExistence type="inferred from homology"/>
<dbReference type="EMBL" id="CP000431">
    <property type="protein sequence ID" value="ABG93714.1"/>
    <property type="molecule type" value="Genomic_DNA"/>
</dbReference>
<name>Q0SFH2_RHOJR</name>
<dbReference type="Gene3D" id="3.30.530.20">
    <property type="match status" value="1"/>
</dbReference>
<sequence>MRGIVGQLRCGRRSPVSSCRQVRQRGSGPVIHGRYFEFKGRPAVRFRCTYPFPVPRLWEAVSEPDELAHWFPSRVRLDTYAGGDIEFFPEPHSDPETGTVLVYGAPYTLAFTWGGDEIHFEVEPTADGCALTLVNVLEVRNTAARNAAGWSVCLADLDRHLDGSDAPGHRGDASADWRPFYQTYLGEGMPSGAQIPGEPA</sequence>
<evidence type="ECO:0000313" key="4">
    <source>
        <dbReference type="Proteomes" id="UP000008710"/>
    </source>
</evidence>
<feature type="domain" description="Activator of Hsp90 ATPase homologue 1/2-like C-terminal" evidence="2">
    <location>
        <begin position="53"/>
        <end position="161"/>
    </location>
</feature>
<gene>
    <name evidence="3" type="ordered locus">RHA1_ro01903</name>
</gene>
<reference evidence="4" key="1">
    <citation type="journal article" date="2006" name="Proc. Natl. Acad. Sci. U.S.A.">
        <title>The complete genome of Rhodococcus sp. RHA1 provides insights into a catabolic powerhouse.</title>
        <authorList>
            <person name="McLeod M.P."/>
            <person name="Warren R.L."/>
            <person name="Hsiao W.W.L."/>
            <person name="Araki N."/>
            <person name="Myhre M."/>
            <person name="Fernandes C."/>
            <person name="Miyazawa D."/>
            <person name="Wong W."/>
            <person name="Lillquist A.L."/>
            <person name="Wang D."/>
            <person name="Dosanjh M."/>
            <person name="Hara H."/>
            <person name="Petrescu A."/>
            <person name="Morin R.D."/>
            <person name="Yang G."/>
            <person name="Stott J.M."/>
            <person name="Schein J.E."/>
            <person name="Shin H."/>
            <person name="Smailus D."/>
            <person name="Siddiqui A.S."/>
            <person name="Marra M.A."/>
            <person name="Jones S.J.M."/>
            <person name="Holt R."/>
            <person name="Brinkman F.S.L."/>
            <person name="Miyauchi K."/>
            <person name="Fukuda M."/>
            <person name="Davies J.E."/>
            <person name="Mohn W.W."/>
            <person name="Eltis L.D."/>
        </authorList>
    </citation>
    <scope>NUCLEOTIDE SEQUENCE [LARGE SCALE GENOMIC DNA]</scope>
    <source>
        <strain evidence="4">RHA1</strain>
    </source>
</reference>
<dbReference type="InterPro" id="IPR013538">
    <property type="entry name" value="ASHA1/2-like_C"/>
</dbReference>
<dbReference type="Pfam" id="PF08327">
    <property type="entry name" value="AHSA1"/>
    <property type="match status" value="1"/>
</dbReference>
<accession>Q0SFH2</accession>
<evidence type="ECO:0000313" key="3">
    <source>
        <dbReference type="EMBL" id="ABG93714.1"/>
    </source>
</evidence>